<dbReference type="Proteomes" id="UP000634529">
    <property type="component" value="Unassembled WGS sequence"/>
</dbReference>
<gene>
    <name evidence="8" type="primary">trpA</name>
    <name evidence="10" type="ORF">IFO66_04755</name>
</gene>
<dbReference type="CDD" id="cd04724">
    <property type="entry name" value="Tryptophan_synthase_alpha"/>
    <property type="match status" value="1"/>
</dbReference>
<proteinExistence type="inferred from homology"/>
<reference evidence="10 11" key="1">
    <citation type="submission" date="2020-09" db="EMBL/GenBank/DDBJ databases">
        <title>Paenibacillus sp. CAU 1523 isolated from sand of Haeundae Beach.</title>
        <authorList>
            <person name="Kim W."/>
        </authorList>
    </citation>
    <scope>NUCLEOTIDE SEQUENCE [LARGE SCALE GENOMIC DNA]</scope>
    <source>
        <strain evidence="10 11">CAU 1523</strain>
    </source>
</reference>
<dbReference type="PANTHER" id="PTHR43406">
    <property type="entry name" value="TRYPTOPHAN SYNTHASE, ALPHA CHAIN"/>
    <property type="match status" value="1"/>
</dbReference>
<keyword evidence="11" id="KW-1185">Reference proteome</keyword>
<dbReference type="PROSITE" id="PS00167">
    <property type="entry name" value="TRP_SYNTHASE_ALPHA"/>
    <property type="match status" value="1"/>
</dbReference>
<dbReference type="InterPro" id="IPR018204">
    <property type="entry name" value="Trp_synthase_alpha_AS"/>
</dbReference>
<keyword evidence="3 8" id="KW-0028">Amino-acid biosynthesis</keyword>
<dbReference type="NCBIfam" id="TIGR00262">
    <property type="entry name" value="trpA"/>
    <property type="match status" value="1"/>
</dbReference>
<organism evidence="10 11">
    <name type="scientific">Paenibacillus arenosi</name>
    <dbReference type="NCBI Taxonomy" id="2774142"/>
    <lineage>
        <taxon>Bacteria</taxon>
        <taxon>Bacillati</taxon>
        <taxon>Bacillota</taxon>
        <taxon>Bacilli</taxon>
        <taxon>Bacillales</taxon>
        <taxon>Paenibacillaceae</taxon>
        <taxon>Paenibacillus</taxon>
    </lineage>
</organism>
<dbReference type="InterPro" id="IPR011060">
    <property type="entry name" value="RibuloseP-bd_barrel"/>
</dbReference>
<comment type="similarity">
    <text evidence="8 9">Belongs to the TrpA family.</text>
</comment>
<keyword evidence="6 8" id="KW-0456">Lyase</keyword>
<comment type="pathway">
    <text evidence="1 8">Amino-acid biosynthesis; L-tryptophan biosynthesis; L-tryptophan from chorismate: step 5/5.</text>
</comment>
<dbReference type="InterPro" id="IPR013785">
    <property type="entry name" value="Aldolase_TIM"/>
</dbReference>
<evidence type="ECO:0000313" key="10">
    <source>
        <dbReference type="EMBL" id="MBD8497610.1"/>
    </source>
</evidence>
<dbReference type="SUPFAM" id="SSF51366">
    <property type="entry name" value="Ribulose-phoshate binding barrel"/>
    <property type="match status" value="1"/>
</dbReference>
<dbReference type="Gene3D" id="3.20.20.70">
    <property type="entry name" value="Aldolase class I"/>
    <property type="match status" value="1"/>
</dbReference>
<comment type="catalytic activity">
    <reaction evidence="7 8">
        <text>(1S,2R)-1-C-(indol-3-yl)glycerol 3-phosphate + L-serine = D-glyceraldehyde 3-phosphate + L-tryptophan + H2O</text>
        <dbReference type="Rhea" id="RHEA:10532"/>
        <dbReference type="ChEBI" id="CHEBI:15377"/>
        <dbReference type="ChEBI" id="CHEBI:33384"/>
        <dbReference type="ChEBI" id="CHEBI:57912"/>
        <dbReference type="ChEBI" id="CHEBI:58866"/>
        <dbReference type="ChEBI" id="CHEBI:59776"/>
        <dbReference type="EC" id="4.2.1.20"/>
    </reaction>
</comment>
<feature type="active site" description="Proton acceptor" evidence="8">
    <location>
        <position position="54"/>
    </location>
</feature>
<evidence type="ECO:0000313" key="11">
    <source>
        <dbReference type="Proteomes" id="UP000634529"/>
    </source>
</evidence>
<comment type="function">
    <text evidence="8">The alpha subunit is responsible for the aldol cleavage of indoleglycerol phosphate to indole and glyceraldehyde 3-phosphate.</text>
</comment>
<keyword evidence="5 8" id="KW-0057">Aromatic amino acid biosynthesis</keyword>
<evidence type="ECO:0000256" key="6">
    <source>
        <dbReference type="ARBA" id="ARBA00023239"/>
    </source>
</evidence>
<dbReference type="PANTHER" id="PTHR43406:SF1">
    <property type="entry name" value="TRYPTOPHAN SYNTHASE ALPHA CHAIN, CHLOROPLASTIC"/>
    <property type="match status" value="1"/>
</dbReference>
<evidence type="ECO:0000256" key="7">
    <source>
        <dbReference type="ARBA" id="ARBA00049047"/>
    </source>
</evidence>
<evidence type="ECO:0000256" key="8">
    <source>
        <dbReference type="HAMAP-Rule" id="MF_00131"/>
    </source>
</evidence>
<dbReference type="Pfam" id="PF00290">
    <property type="entry name" value="Trp_syntA"/>
    <property type="match status" value="1"/>
</dbReference>
<keyword evidence="4 8" id="KW-0822">Tryptophan biosynthesis</keyword>
<evidence type="ECO:0000256" key="1">
    <source>
        <dbReference type="ARBA" id="ARBA00004733"/>
    </source>
</evidence>
<evidence type="ECO:0000256" key="2">
    <source>
        <dbReference type="ARBA" id="ARBA00011270"/>
    </source>
</evidence>
<dbReference type="EC" id="4.2.1.20" evidence="8"/>
<comment type="caution">
    <text evidence="10">The sequence shown here is derived from an EMBL/GenBank/DDBJ whole genome shotgun (WGS) entry which is preliminary data.</text>
</comment>
<evidence type="ECO:0000256" key="3">
    <source>
        <dbReference type="ARBA" id="ARBA00022605"/>
    </source>
</evidence>
<protein>
    <recommendedName>
        <fullName evidence="8">Tryptophan synthase alpha chain</fullName>
        <ecNumber evidence="8">4.2.1.20</ecNumber>
    </recommendedName>
</protein>
<evidence type="ECO:0000256" key="5">
    <source>
        <dbReference type="ARBA" id="ARBA00023141"/>
    </source>
</evidence>
<comment type="subunit">
    <text evidence="2 8">Tetramer of two alpha and two beta chains.</text>
</comment>
<feature type="active site" description="Proton acceptor" evidence="8">
    <location>
        <position position="65"/>
    </location>
</feature>
<dbReference type="GO" id="GO:0004834">
    <property type="term" value="F:tryptophan synthase activity"/>
    <property type="evidence" value="ECO:0007669"/>
    <property type="project" value="UniProtKB-EC"/>
</dbReference>
<dbReference type="EMBL" id="JACYTN010000002">
    <property type="protein sequence ID" value="MBD8497610.1"/>
    <property type="molecule type" value="Genomic_DNA"/>
</dbReference>
<dbReference type="HAMAP" id="MF_00131">
    <property type="entry name" value="Trp_synth_alpha"/>
    <property type="match status" value="1"/>
</dbReference>
<dbReference type="RefSeq" id="WP_192024021.1">
    <property type="nucleotide sequence ID" value="NZ_JACYTN010000002.1"/>
</dbReference>
<name>A0ABR9AU23_9BACL</name>
<sequence length="273" mass="29945">MNNTVMNRMDAAFEKLQSEGKTALIPFITVGDPDIDVTLDLLLGMEQAGADIIELGVPYSDPLADGPVIERASARALQNHITIRDSLQVAKKARERGADIPYVLFTYYNPVFQYGAEKLFKEMVGSEISGIIIPDLPLEESTPIREIADRYSIHLVPLVAPTSKERVQQIAQHGRGFIYCVSSLGVTGVRSSFAANIEQFLHEVRTATDLPIAIGFGISNAEHVRRFSSHCDGVVVGSAIVRQIEEALPLLKSPQTAQEGVLQICKFVRELKS</sequence>
<accession>A0ABR9AU23</accession>
<dbReference type="InterPro" id="IPR002028">
    <property type="entry name" value="Trp_synthase_suA"/>
</dbReference>
<evidence type="ECO:0000256" key="9">
    <source>
        <dbReference type="RuleBase" id="RU003662"/>
    </source>
</evidence>
<evidence type="ECO:0000256" key="4">
    <source>
        <dbReference type="ARBA" id="ARBA00022822"/>
    </source>
</evidence>